<dbReference type="CDD" id="cd23767">
    <property type="entry name" value="IQCD"/>
    <property type="match status" value="1"/>
</dbReference>
<evidence type="ECO:0000259" key="11">
    <source>
        <dbReference type="PROSITE" id="PS50237"/>
    </source>
</evidence>
<dbReference type="Pfam" id="PF00612">
    <property type="entry name" value="IQ"/>
    <property type="match status" value="1"/>
</dbReference>
<dbReference type="GO" id="GO:0009966">
    <property type="term" value="P:regulation of signal transduction"/>
    <property type="evidence" value="ECO:0007669"/>
    <property type="project" value="UniProtKB-ARBA"/>
</dbReference>
<dbReference type="SUPFAM" id="SSF56204">
    <property type="entry name" value="Hect, E3 ligase catalytic domain"/>
    <property type="match status" value="1"/>
</dbReference>
<dbReference type="GO" id="GO:0000209">
    <property type="term" value="P:protein polyubiquitination"/>
    <property type="evidence" value="ECO:0007669"/>
    <property type="project" value="InterPro"/>
</dbReference>
<organism evidence="12 13">
    <name type="scientific">Ceratitis capitata</name>
    <name type="common">Mediterranean fruit fly</name>
    <name type="synonym">Tephritis capitata</name>
    <dbReference type="NCBI Taxonomy" id="7213"/>
    <lineage>
        <taxon>Eukaryota</taxon>
        <taxon>Metazoa</taxon>
        <taxon>Ecdysozoa</taxon>
        <taxon>Arthropoda</taxon>
        <taxon>Hexapoda</taxon>
        <taxon>Insecta</taxon>
        <taxon>Pterygota</taxon>
        <taxon>Neoptera</taxon>
        <taxon>Endopterygota</taxon>
        <taxon>Diptera</taxon>
        <taxon>Brachycera</taxon>
        <taxon>Muscomorpha</taxon>
        <taxon>Tephritoidea</taxon>
        <taxon>Tephritidae</taxon>
        <taxon>Ceratitis</taxon>
        <taxon>Ceratitis</taxon>
    </lineage>
</organism>
<dbReference type="EC" id="2.3.2.26" evidence="3"/>
<accession>A0A811V1X9</accession>
<dbReference type="Gene3D" id="1.20.5.190">
    <property type="match status" value="1"/>
</dbReference>
<evidence type="ECO:0000256" key="3">
    <source>
        <dbReference type="ARBA" id="ARBA00012485"/>
    </source>
</evidence>
<dbReference type="PROSITE" id="PS50096">
    <property type="entry name" value="IQ"/>
    <property type="match status" value="1"/>
</dbReference>
<dbReference type="Gene3D" id="3.30.2410.10">
    <property type="entry name" value="Hect, E3 ligase catalytic domain"/>
    <property type="match status" value="1"/>
</dbReference>
<dbReference type="PANTHER" id="PTHR45700:SF3">
    <property type="entry name" value="UBIQUITIN-PROTEIN LIGASE E3B"/>
    <property type="match status" value="1"/>
</dbReference>
<keyword evidence="6" id="KW-0770">Synapse</keyword>
<keyword evidence="13" id="KW-1185">Reference proteome</keyword>
<evidence type="ECO:0000256" key="7">
    <source>
        <dbReference type="ARBA" id="ARBA00034105"/>
    </source>
</evidence>
<dbReference type="AlphaFoldDB" id="A0A811V1X9"/>
<dbReference type="SMART" id="SM00015">
    <property type="entry name" value="IQ"/>
    <property type="match status" value="1"/>
</dbReference>
<dbReference type="InterPro" id="IPR000569">
    <property type="entry name" value="HECT_dom"/>
</dbReference>
<comment type="pathway">
    <text evidence="2">Protein modification; protein ubiquitination.</text>
</comment>
<dbReference type="InterPro" id="IPR000048">
    <property type="entry name" value="IQ_motif_EF-hand-BS"/>
</dbReference>
<dbReference type="InterPro" id="IPR035983">
    <property type="entry name" value="Hect_E3_ubiquitin_ligase"/>
</dbReference>
<keyword evidence="5 10" id="KW-0833">Ubl conjugation pathway</keyword>
<evidence type="ECO:0000256" key="5">
    <source>
        <dbReference type="ARBA" id="ARBA00022786"/>
    </source>
</evidence>
<evidence type="ECO:0000313" key="12">
    <source>
        <dbReference type="EMBL" id="CAD7004871.1"/>
    </source>
</evidence>
<dbReference type="FunFam" id="3.30.2410.10:FF:000012">
    <property type="entry name" value="Ubiquitin-protein ligase E3B"/>
    <property type="match status" value="1"/>
</dbReference>
<dbReference type="SMART" id="SM00119">
    <property type="entry name" value="HECTc"/>
    <property type="match status" value="1"/>
</dbReference>
<protein>
    <recommendedName>
        <fullName evidence="8">Ubiquitin-protein ligase E3B</fullName>
        <ecNumber evidence="3">2.3.2.26</ecNumber>
    </recommendedName>
    <alternativeName>
        <fullName evidence="9">HECT-type ubiquitin transferase E3B</fullName>
    </alternativeName>
</protein>
<dbReference type="Pfam" id="PF00632">
    <property type="entry name" value="HECT"/>
    <property type="match status" value="1"/>
</dbReference>
<proteinExistence type="predicted"/>
<dbReference type="GO" id="GO:0061630">
    <property type="term" value="F:ubiquitin protein ligase activity"/>
    <property type="evidence" value="ECO:0007669"/>
    <property type="project" value="UniProtKB-EC"/>
</dbReference>
<evidence type="ECO:0000256" key="8">
    <source>
        <dbReference type="ARBA" id="ARBA00067505"/>
    </source>
</evidence>
<sequence length="1052" mass="121192">MFVTSDTQKKSFLEHTKAAREERAYEKRREEAAVRIQAQWKGYIARKQYRNRIITDFDNLITNDKSEKDFELLLANTVYPVVRRFLTYFQCKKEALDTLSSREKFESLCRYLNKSMESDSPKLSYAALCLHKDKSLHWLAHVKSLLSLCCLMLGDLKPENHADSISLALYLHTLVVFTSPKSWGKISTKWIFQTMRSILLKGTAREDLSIKPVSLKAIMTLSTRPLIDGGFSRNLLTQFLAEILSVPALVYHLNIVIPQCIENFNSMQILKRFLQSVEDADWFSEFTKSMPGTKVLAFLGNIVNLFTIDSSVETRELAYPLFTNATTLLLEKIPNTVSSKGVFTQWHELLGWHTPSLDSAQNQNVALIKKQFHFLWGHRCIKVLLVDTLRDINATYERVEFQPPSQASTSNIIRRALDRGSSRGTFNRGNRSWRRLDCAEVEQVSRVSAMFYAALNTLSQLRLDILTGICYNDNVLYGLWLLLTSLGPHCGMKEFLELLKQENALRKPQVAMLMLFCDSMTHYVTILDEYEMYTEQKPFLLNDFVMLTYFLNNILYKIINENLLAGTKNITQCPLFISLHTLLLCLYRRDCRRPFAPINHWLIPEVKPSTFISDLEKAKRHSVILLQKMPHIIPHEDRVKLFRKFVQNEKAVMGLTESACASPRSALIVVHRDRIVEDGYRQLAALRPHALKGVIRVRFINQQGLHEAGIDQDGVFKEFLEETIKKVFDPSLNLFKTTTDQRLYPSPLSYVQDNHLQLFEFVGRMLGKAVYEGIVVDVPFASFFLSQLLGQTHQALYSCMDELPSLDNELYRSLTFIKHYKQDVADLNLTFSVDQDVMGKIVTHELHPGGKARAVTDHNKLVYIHYMAYFHMNTQIREQTQAFNRGFRSIVNPEWLSLFSPPELQRLISGDTAPLDLRDLRKHTQYYGGFHDSHRVVGWLWDILAKDFTEEERKLFLKFVTSCSKPPLLGFANLEPPFSIRCVEVSDDEDTGDTIGSVIRGFFTIRKKDPLNRLPTSSTCFNLLKLPNYQKKSTLRDKLRYAVSSNTGFELS</sequence>
<gene>
    <name evidence="12" type="ORF">CCAP1982_LOCUS13256</name>
</gene>
<comment type="subcellular location">
    <subcellularLocation>
        <location evidence="7">Postsynaptic density</location>
    </subcellularLocation>
</comment>
<feature type="domain" description="HECT" evidence="11">
    <location>
        <begin position="687"/>
        <end position="1052"/>
    </location>
</feature>
<evidence type="ECO:0000256" key="4">
    <source>
        <dbReference type="ARBA" id="ARBA00022679"/>
    </source>
</evidence>
<evidence type="ECO:0000313" key="13">
    <source>
        <dbReference type="Proteomes" id="UP000606786"/>
    </source>
</evidence>
<dbReference type="GO" id="GO:0006511">
    <property type="term" value="P:ubiquitin-dependent protein catabolic process"/>
    <property type="evidence" value="ECO:0007669"/>
    <property type="project" value="TreeGrafter"/>
</dbReference>
<keyword evidence="4" id="KW-0808">Transferase</keyword>
<comment type="catalytic activity">
    <reaction evidence="1">
        <text>S-ubiquitinyl-[E2 ubiquitin-conjugating enzyme]-L-cysteine + [acceptor protein]-L-lysine = [E2 ubiquitin-conjugating enzyme]-L-cysteine + N(6)-ubiquitinyl-[acceptor protein]-L-lysine.</text>
        <dbReference type="EC" id="2.3.2.26"/>
    </reaction>
</comment>
<dbReference type="GO" id="GO:0014069">
    <property type="term" value="C:postsynaptic density"/>
    <property type="evidence" value="ECO:0007669"/>
    <property type="project" value="UniProtKB-SubCell"/>
</dbReference>
<dbReference type="Gene3D" id="3.30.2160.10">
    <property type="entry name" value="Hect, E3 ligase catalytic domain"/>
    <property type="match status" value="1"/>
</dbReference>
<dbReference type="FunFam" id="3.30.2160.10:FF:000002">
    <property type="entry name" value="Putative Ubiquitin-protein ligase E3C"/>
    <property type="match status" value="1"/>
</dbReference>
<dbReference type="Gene3D" id="3.90.1750.10">
    <property type="entry name" value="Hect, E3 ligase catalytic domains"/>
    <property type="match status" value="1"/>
</dbReference>
<reference evidence="12" key="1">
    <citation type="submission" date="2020-11" db="EMBL/GenBank/DDBJ databases">
        <authorList>
            <person name="Whitehead M."/>
        </authorList>
    </citation>
    <scope>NUCLEOTIDE SEQUENCE</scope>
    <source>
        <strain evidence="12">EGII</strain>
    </source>
</reference>
<comment type="caution">
    <text evidence="12">The sequence shown here is derived from an EMBL/GenBank/DDBJ whole genome shotgun (WGS) entry which is preliminary data.</text>
</comment>
<dbReference type="PROSITE" id="PS50237">
    <property type="entry name" value="HECT"/>
    <property type="match status" value="1"/>
</dbReference>
<dbReference type="CDD" id="cd00078">
    <property type="entry name" value="HECTc"/>
    <property type="match status" value="1"/>
</dbReference>
<dbReference type="Proteomes" id="UP000606786">
    <property type="component" value="Unassembled WGS sequence"/>
</dbReference>
<feature type="active site" description="Glycyl thioester intermediate" evidence="10">
    <location>
        <position position="1020"/>
    </location>
</feature>
<dbReference type="OrthoDB" id="8068875at2759"/>
<dbReference type="InterPro" id="IPR044611">
    <property type="entry name" value="E3A/B/C-like"/>
</dbReference>
<dbReference type="EMBL" id="CAJHJT010000034">
    <property type="protein sequence ID" value="CAD7004871.1"/>
    <property type="molecule type" value="Genomic_DNA"/>
</dbReference>
<dbReference type="PANTHER" id="PTHR45700">
    <property type="entry name" value="UBIQUITIN-PROTEIN LIGASE E3C"/>
    <property type="match status" value="1"/>
</dbReference>
<evidence type="ECO:0000256" key="1">
    <source>
        <dbReference type="ARBA" id="ARBA00000885"/>
    </source>
</evidence>
<name>A0A811V1X9_CERCA</name>
<evidence type="ECO:0000256" key="6">
    <source>
        <dbReference type="ARBA" id="ARBA00023018"/>
    </source>
</evidence>
<evidence type="ECO:0000256" key="2">
    <source>
        <dbReference type="ARBA" id="ARBA00004906"/>
    </source>
</evidence>
<evidence type="ECO:0000256" key="9">
    <source>
        <dbReference type="ARBA" id="ARBA00077267"/>
    </source>
</evidence>
<evidence type="ECO:0000256" key="10">
    <source>
        <dbReference type="PROSITE-ProRule" id="PRU00104"/>
    </source>
</evidence>